<evidence type="ECO:0000256" key="1">
    <source>
        <dbReference type="SAM" id="MobiDB-lite"/>
    </source>
</evidence>
<accession>A0A7G1I6I9</accession>
<evidence type="ECO:0000313" key="3">
    <source>
        <dbReference type="Proteomes" id="UP000516380"/>
    </source>
</evidence>
<reference evidence="2 3" key="1">
    <citation type="submission" date="2020-07" db="EMBL/GenBank/DDBJ databases">
        <title>Mycobacterium kansasii (former subtype) with zoonotic potential isolated from diseased indoor pet cat, Japan.</title>
        <authorList>
            <person name="Fukano H."/>
            <person name="Terazono T."/>
            <person name="Hoshino Y."/>
        </authorList>
    </citation>
    <scope>NUCLEOTIDE SEQUENCE [LARGE SCALE GENOMIC DNA]</scope>
    <source>
        <strain evidence="2 3">Kuro-I</strain>
    </source>
</reference>
<dbReference type="EMBL" id="AP023343">
    <property type="protein sequence ID" value="BCI86590.1"/>
    <property type="molecule type" value="Genomic_DNA"/>
</dbReference>
<feature type="compositionally biased region" description="Polar residues" evidence="1">
    <location>
        <begin position="106"/>
        <end position="115"/>
    </location>
</feature>
<protein>
    <submittedName>
        <fullName evidence="2">Uncharacterized protein</fullName>
    </submittedName>
</protein>
<dbReference type="Proteomes" id="UP000516380">
    <property type="component" value="Chromosome"/>
</dbReference>
<dbReference type="AlphaFoldDB" id="A0A7G1I6I9"/>
<name>A0A7G1I6I9_MYCKA</name>
<sequence>MTTITATAAGVHCGLEKCAAASGSSVAARSTVAADSVEEGMTTVTAAPAAEPRIVVGGSERSDSSRPAVPTVADEESAVTSATAIGEHPSRPTRTAVTEPPGITPVPTSTATCGV</sequence>
<keyword evidence="3" id="KW-1185">Reference proteome</keyword>
<gene>
    <name evidence="2" type="ORF">NIIDMKKI_17960</name>
</gene>
<organism evidence="2 3">
    <name type="scientific">Mycobacterium kansasii</name>
    <dbReference type="NCBI Taxonomy" id="1768"/>
    <lineage>
        <taxon>Bacteria</taxon>
        <taxon>Bacillati</taxon>
        <taxon>Actinomycetota</taxon>
        <taxon>Actinomycetes</taxon>
        <taxon>Mycobacteriales</taxon>
        <taxon>Mycobacteriaceae</taxon>
        <taxon>Mycobacterium</taxon>
    </lineage>
</organism>
<feature type="region of interest" description="Disordered" evidence="1">
    <location>
        <begin position="55"/>
        <end position="115"/>
    </location>
</feature>
<evidence type="ECO:0000313" key="2">
    <source>
        <dbReference type="EMBL" id="BCI86590.1"/>
    </source>
</evidence>
<proteinExistence type="predicted"/>